<sequence length="436" mass="50138">MLGLSQIRISYNNRRRIAQDDDELEYLENQEEKDRINLNEKATGLASEFLIFVHPNITECSDYGWWIFASIAFFMIVVYTLGLPIHYLVSLRRRRHRLDEAKSVVIKRYTAWRSHLKRAKDLRIPEDELAGSEEIARVDKEIAVMHAQYQQFRNEWDQFEFIFADYQNEYYYWELVEMARKQLIVAFSGLLQRFGDGYDIMFGCLVSFVFFAIHCSALPYVEARENFIKGGEIGTTYLTLFSALLIMLATASPEYDTPLLANALTGIQILFMSVVSISVGWNVREGFAEIERMRLEKEEEESGGQEKMTIYSVIFAVRLVNNAVRKKIQKRYELEAASTIGGDSLLSSSISSHGRLSSGARTPEPWEETSEGSDEAVSAQNRDRWTTLIDKLVRIDQILEPELSTQASEIAMMSEDTASVLNDWYMDQDPTSDDAR</sequence>
<keyword evidence="2" id="KW-1133">Transmembrane helix</keyword>
<proteinExistence type="predicted"/>
<keyword evidence="5" id="KW-1185">Reference proteome</keyword>
<evidence type="ECO:0000256" key="2">
    <source>
        <dbReference type="SAM" id="Phobius"/>
    </source>
</evidence>
<dbReference type="AlphaFoldDB" id="L1IJM0"/>
<name>L1IJM0_GUITC</name>
<dbReference type="PaxDb" id="55529-EKX36448"/>
<evidence type="ECO:0000256" key="1">
    <source>
        <dbReference type="SAM" id="MobiDB-lite"/>
    </source>
</evidence>
<reference evidence="5" key="2">
    <citation type="submission" date="2012-11" db="EMBL/GenBank/DDBJ databases">
        <authorList>
            <person name="Kuo A."/>
            <person name="Curtis B.A."/>
            <person name="Tanifuji G."/>
            <person name="Burki F."/>
            <person name="Gruber A."/>
            <person name="Irimia M."/>
            <person name="Maruyama S."/>
            <person name="Arias M.C."/>
            <person name="Ball S.G."/>
            <person name="Gile G.H."/>
            <person name="Hirakawa Y."/>
            <person name="Hopkins J.F."/>
            <person name="Rensing S.A."/>
            <person name="Schmutz J."/>
            <person name="Symeonidi A."/>
            <person name="Elias M."/>
            <person name="Eveleigh R.J."/>
            <person name="Herman E.K."/>
            <person name="Klute M.J."/>
            <person name="Nakayama T."/>
            <person name="Obornik M."/>
            <person name="Reyes-Prieto A."/>
            <person name="Armbrust E.V."/>
            <person name="Aves S.J."/>
            <person name="Beiko R.G."/>
            <person name="Coutinho P."/>
            <person name="Dacks J.B."/>
            <person name="Durnford D.G."/>
            <person name="Fast N.M."/>
            <person name="Green B.R."/>
            <person name="Grisdale C."/>
            <person name="Hempe F."/>
            <person name="Henrissat B."/>
            <person name="Hoppner M.P."/>
            <person name="Ishida K.-I."/>
            <person name="Kim E."/>
            <person name="Koreny L."/>
            <person name="Kroth P.G."/>
            <person name="Liu Y."/>
            <person name="Malik S.-B."/>
            <person name="Maier U.G."/>
            <person name="McRose D."/>
            <person name="Mock T."/>
            <person name="Neilson J.A."/>
            <person name="Onodera N.T."/>
            <person name="Poole A.M."/>
            <person name="Pritham E.J."/>
            <person name="Richards T.A."/>
            <person name="Rocap G."/>
            <person name="Roy S.W."/>
            <person name="Sarai C."/>
            <person name="Schaack S."/>
            <person name="Shirato S."/>
            <person name="Slamovits C.H."/>
            <person name="Spencer D.F."/>
            <person name="Suzuki S."/>
            <person name="Worden A.Z."/>
            <person name="Zauner S."/>
            <person name="Barry K."/>
            <person name="Bell C."/>
            <person name="Bharti A.K."/>
            <person name="Crow J.A."/>
            <person name="Grimwood J."/>
            <person name="Kramer R."/>
            <person name="Lindquist E."/>
            <person name="Lucas S."/>
            <person name="Salamov A."/>
            <person name="McFadden G.I."/>
            <person name="Lane C.E."/>
            <person name="Keeling P.J."/>
            <person name="Gray M.W."/>
            <person name="Grigoriev I.V."/>
            <person name="Archibald J.M."/>
        </authorList>
    </citation>
    <scope>NUCLEOTIDE SEQUENCE</scope>
    <source>
        <strain evidence="5">CCMP2712</strain>
    </source>
</reference>
<reference evidence="4" key="3">
    <citation type="submission" date="2016-03" db="UniProtKB">
        <authorList>
            <consortium name="EnsemblProtists"/>
        </authorList>
    </citation>
    <scope>IDENTIFICATION</scope>
</reference>
<dbReference type="RefSeq" id="XP_005823428.1">
    <property type="nucleotide sequence ID" value="XM_005823371.1"/>
</dbReference>
<evidence type="ECO:0000313" key="3">
    <source>
        <dbReference type="EMBL" id="EKX36448.1"/>
    </source>
</evidence>
<feature type="transmembrane region" description="Helical" evidence="2">
    <location>
        <begin position="259"/>
        <end position="281"/>
    </location>
</feature>
<evidence type="ECO:0000313" key="5">
    <source>
        <dbReference type="Proteomes" id="UP000011087"/>
    </source>
</evidence>
<dbReference type="HOGENOM" id="CLU_629219_0_0_1"/>
<dbReference type="EnsemblProtists" id="EKX36448">
    <property type="protein sequence ID" value="EKX36448"/>
    <property type="gene ID" value="GUITHDRAFT_117340"/>
</dbReference>
<dbReference type="Proteomes" id="UP000011087">
    <property type="component" value="Unassembled WGS sequence"/>
</dbReference>
<feature type="transmembrane region" description="Helical" evidence="2">
    <location>
        <begin position="233"/>
        <end position="252"/>
    </location>
</feature>
<feature type="region of interest" description="Disordered" evidence="1">
    <location>
        <begin position="351"/>
        <end position="380"/>
    </location>
</feature>
<feature type="compositionally biased region" description="Acidic residues" evidence="1">
    <location>
        <begin position="365"/>
        <end position="374"/>
    </location>
</feature>
<dbReference type="EMBL" id="JH993073">
    <property type="protein sequence ID" value="EKX36448.1"/>
    <property type="molecule type" value="Genomic_DNA"/>
</dbReference>
<dbReference type="GeneID" id="17293208"/>
<protein>
    <recommendedName>
        <fullName evidence="6">TRP C-terminal domain-containing protein</fullName>
    </recommendedName>
</protein>
<dbReference type="PANTHER" id="PTHR11319">
    <property type="entry name" value="G PROTEIN-COUPLED RECEPTOR-RELATED"/>
    <property type="match status" value="1"/>
</dbReference>
<organism evidence="3">
    <name type="scientific">Guillardia theta (strain CCMP2712)</name>
    <name type="common">Cryptophyte</name>
    <dbReference type="NCBI Taxonomy" id="905079"/>
    <lineage>
        <taxon>Eukaryota</taxon>
        <taxon>Cryptophyceae</taxon>
        <taxon>Pyrenomonadales</taxon>
        <taxon>Geminigeraceae</taxon>
        <taxon>Guillardia</taxon>
    </lineage>
</organism>
<feature type="transmembrane region" description="Helical" evidence="2">
    <location>
        <begin position="200"/>
        <end position="221"/>
    </location>
</feature>
<gene>
    <name evidence="3" type="ORF">GUITHDRAFT_117340</name>
</gene>
<dbReference type="KEGG" id="gtt:GUITHDRAFT_117340"/>
<dbReference type="PANTHER" id="PTHR11319:SF35">
    <property type="entry name" value="OUTER MEMBRANE PROTEIN PMPC-RELATED"/>
    <property type="match status" value="1"/>
</dbReference>
<reference evidence="3 5" key="1">
    <citation type="journal article" date="2012" name="Nature">
        <title>Algal genomes reveal evolutionary mosaicism and the fate of nucleomorphs.</title>
        <authorList>
            <consortium name="DOE Joint Genome Institute"/>
            <person name="Curtis B.A."/>
            <person name="Tanifuji G."/>
            <person name="Burki F."/>
            <person name="Gruber A."/>
            <person name="Irimia M."/>
            <person name="Maruyama S."/>
            <person name="Arias M.C."/>
            <person name="Ball S.G."/>
            <person name="Gile G.H."/>
            <person name="Hirakawa Y."/>
            <person name="Hopkins J.F."/>
            <person name="Kuo A."/>
            <person name="Rensing S.A."/>
            <person name="Schmutz J."/>
            <person name="Symeonidi A."/>
            <person name="Elias M."/>
            <person name="Eveleigh R.J."/>
            <person name="Herman E.K."/>
            <person name="Klute M.J."/>
            <person name="Nakayama T."/>
            <person name="Obornik M."/>
            <person name="Reyes-Prieto A."/>
            <person name="Armbrust E.V."/>
            <person name="Aves S.J."/>
            <person name="Beiko R.G."/>
            <person name="Coutinho P."/>
            <person name="Dacks J.B."/>
            <person name="Durnford D.G."/>
            <person name="Fast N.M."/>
            <person name="Green B.R."/>
            <person name="Grisdale C.J."/>
            <person name="Hempel F."/>
            <person name="Henrissat B."/>
            <person name="Hoppner M.P."/>
            <person name="Ishida K."/>
            <person name="Kim E."/>
            <person name="Koreny L."/>
            <person name="Kroth P.G."/>
            <person name="Liu Y."/>
            <person name="Malik S.B."/>
            <person name="Maier U.G."/>
            <person name="McRose D."/>
            <person name="Mock T."/>
            <person name="Neilson J.A."/>
            <person name="Onodera N.T."/>
            <person name="Poole A.M."/>
            <person name="Pritham E.J."/>
            <person name="Richards T.A."/>
            <person name="Rocap G."/>
            <person name="Roy S.W."/>
            <person name="Sarai C."/>
            <person name="Schaack S."/>
            <person name="Shirato S."/>
            <person name="Slamovits C.H."/>
            <person name="Spencer D.F."/>
            <person name="Suzuki S."/>
            <person name="Worden A.Z."/>
            <person name="Zauner S."/>
            <person name="Barry K."/>
            <person name="Bell C."/>
            <person name="Bharti A.K."/>
            <person name="Crow J.A."/>
            <person name="Grimwood J."/>
            <person name="Kramer R."/>
            <person name="Lindquist E."/>
            <person name="Lucas S."/>
            <person name="Salamov A."/>
            <person name="McFadden G.I."/>
            <person name="Lane C.E."/>
            <person name="Keeling P.J."/>
            <person name="Gray M.W."/>
            <person name="Grigoriev I.V."/>
            <person name="Archibald J.M."/>
        </authorList>
    </citation>
    <scope>NUCLEOTIDE SEQUENCE</scope>
    <source>
        <strain evidence="3 5">CCMP2712</strain>
    </source>
</reference>
<feature type="transmembrane region" description="Helical" evidence="2">
    <location>
        <begin position="63"/>
        <end position="89"/>
    </location>
</feature>
<keyword evidence="2" id="KW-0812">Transmembrane</keyword>
<keyword evidence="2" id="KW-0472">Membrane</keyword>
<evidence type="ECO:0008006" key="6">
    <source>
        <dbReference type="Google" id="ProtNLM"/>
    </source>
</evidence>
<evidence type="ECO:0000313" key="4">
    <source>
        <dbReference type="EnsemblProtists" id="EKX36448"/>
    </source>
</evidence>
<accession>L1IJM0</accession>